<dbReference type="PANTHER" id="PTHR20883">
    <property type="entry name" value="PHYTANOYL-COA DIOXYGENASE DOMAIN CONTAINING 1"/>
    <property type="match status" value="1"/>
</dbReference>
<protein>
    <submittedName>
        <fullName evidence="1">Phytanoyl-CoA dioxygenase</fullName>
    </submittedName>
</protein>
<name>A0A512NCS4_9HYPH</name>
<sequence>MASPGPMVRRNTPQGAPGLFFVDFQLWQRHPAARDFVYRSPAREIAARLMGSREVVYYHDHLLVKEPGTRERTPWHHDQPYYPIDGEQIVSLWLPLDPVDRATCVEYVKGSHRWGRWFQPKFFRQGGVDLAVADPRFEPLPDLDAEREQHEFLAWDMEPGDVIAFHALTLHGASGNLSTSRRRRAWATRWCGDDARYAARVGQISPPLEGHGLKPGDRLECEMFPKVLSA</sequence>
<dbReference type="SUPFAM" id="SSF51197">
    <property type="entry name" value="Clavaminate synthase-like"/>
    <property type="match status" value="1"/>
</dbReference>
<dbReference type="Gene3D" id="2.60.120.620">
    <property type="entry name" value="q2cbj1_9rhob like domain"/>
    <property type="match status" value="1"/>
</dbReference>
<reference evidence="1 2" key="1">
    <citation type="submission" date="2019-07" db="EMBL/GenBank/DDBJ databases">
        <title>Whole genome shotgun sequence of Reyranella soli NBRC 108950.</title>
        <authorList>
            <person name="Hosoyama A."/>
            <person name="Uohara A."/>
            <person name="Ohji S."/>
            <person name="Ichikawa N."/>
        </authorList>
    </citation>
    <scope>NUCLEOTIDE SEQUENCE [LARGE SCALE GENOMIC DNA]</scope>
    <source>
        <strain evidence="1 2">NBRC 108950</strain>
    </source>
</reference>
<evidence type="ECO:0000313" key="2">
    <source>
        <dbReference type="Proteomes" id="UP000321058"/>
    </source>
</evidence>
<dbReference type="Proteomes" id="UP000321058">
    <property type="component" value="Unassembled WGS sequence"/>
</dbReference>
<comment type="caution">
    <text evidence="1">The sequence shown here is derived from an EMBL/GenBank/DDBJ whole genome shotgun (WGS) entry which is preliminary data.</text>
</comment>
<dbReference type="Pfam" id="PF05721">
    <property type="entry name" value="PhyH"/>
    <property type="match status" value="1"/>
</dbReference>
<gene>
    <name evidence="1" type="ORF">RSO01_39170</name>
</gene>
<keyword evidence="2" id="KW-1185">Reference proteome</keyword>
<dbReference type="EMBL" id="BKAJ01000069">
    <property type="protein sequence ID" value="GEP56751.1"/>
    <property type="molecule type" value="Genomic_DNA"/>
</dbReference>
<dbReference type="AlphaFoldDB" id="A0A512NCS4"/>
<dbReference type="GO" id="GO:0016706">
    <property type="term" value="F:2-oxoglutarate-dependent dioxygenase activity"/>
    <property type="evidence" value="ECO:0007669"/>
    <property type="project" value="UniProtKB-ARBA"/>
</dbReference>
<evidence type="ECO:0000313" key="1">
    <source>
        <dbReference type="EMBL" id="GEP56751.1"/>
    </source>
</evidence>
<keyword evidence="1" id="KW-0560">Oxidoreductase</keyword>
<dbReference type="InterPro" id="IPR008775">
    <property type="entry name" value="Phytyl_CoA_dOase-like"/>
</dbReference>
<dbReference type="GO" id="GO:0005506">
    <property type="term" value="F:iron ion binding"/>
    <property type="evidence" value="ECO:0007669"/>
    <property type="project" value="UniProtKB-ARBA"/>
</dbReference>
<dbReference type="PANTHER" id="PTHR20883:SF49">
    <property type="entry name" value="PHYTANOYL-COA DIOXYGENASE"/>
    <property type="match status" value="1"/>
</dbReference>
<keyword evidence="1" id="KW-0223">Dioxygenase</keyword>
<organism evidence="1 2">
    <name type="scientific">Reyranella soli</name>
    <dbReference type="NCBI Taxonomy" id="1230389"/>
    <lineage>
        <taxon>Bacteria</taxon>
        <taxon>Pseudomonadati</taxon>
        <taxon>Pseudomonadota</taxon>
        <taxon>Alphaproteobacteria</taxon>
        <taxon>Hyphomicrobiales</taxon>
        <taxon>Reyranellaceae</taxon>
        <taxon>Reyranella</taxon>
    </lineage>
</organism>
<accession>A0A512NCS4</accession>
<proteinExistence type="predicted"/>